<protein>
    <submittedName>
        <fullName evidence="2">Uncharacterized protein</fullName>
    </submittedName>
</protein>
<sequence>RGPARARSGKEEDGRGQSPSSARECDAEGKAGGVRGGEVADGREAEKLLGRSTVGVHGEIHTPRALASEGILRRVRGCNGQIAEKGHTYHKGPDDGESWRRGCCHF</sequence>
<organism evidence="2 3">
    <name type="scientific">Thalassiosira oceanica</name>
    <name type="common">Marine diatom</name>
    <dbReference type="NCBI Taxonomy" id="159749"/>
    <lineage>
        <taxon>Eukaryota</taxon>
        <taxon>Sar</taxon>
        <taxon>Stramenopiles</taxon>
        <taxon>Ochrophyta</taxon>
        <taxon>Bacillariophyta</taxon>
        <taxon>Coscinodiscophyceae</taxon>
        <taxon>Thalassiosirophycidae</taxon>
        <taxon>Thalassiosirales</taxon>
        <taxon>Thalassiosiraceae</taxon>
        <taxon>Thalassiosira</taxon>
    </lineage>
</organism>
<reference evidence="2 3" key="1">
    <citation type="journal article" date="2012" name="Genome Biol.">
        <title>Genome and low-iron response of an oceanic diatom adapted to chronic iron limitation.</title>
        <authorList>
            <person name="Lommer M."/>
            <person name="Specht M."/>
            <person name="Roy A.S."/>
            <person name="Kraemer L."/>
            <person name="Andreson R."/>
            <person name="Gutowska M.A."/>
            <person name="Wolf J."/>
            <person name="Bergner S.V."/>
            <person name="Schilhabel M.B."/>
            <person name="Klostermeier U.C."/>
            <person name="Beiko R.G."/>
            <person name="Rosenstiel P."/>
            <person name="Hippler M."/>
            <person name="Laroche J."/>
        </authorList>
    </citation>
    <scope>NUCLEOTIDE SEQUENCE [LARGE SCALE GENOMIC DNA]</scope>
    <source>
        <strain evidence="2 3">CCMP1005</strain>
    </source>
</reference>
<name>K0S3Q3_THAOC</name>
<evidence type="ECO:0000313" key="3">
    <source>
        <dbReference type="Proteomes" id="UP000266841"/>
    </source>
</evidence>
<dbReference type="AlphaFoldDB" id="K0S3Q3"/>
<accession>K0S3Q3</accession>
<feature type="region of interest" description="Disordered" evidence="1">
    <location>
        <begin position="1"/>
        <end position="41"/>
    </location>
</feature>
<dbReference type="EMBL" id="AGNL01022824">
    <property type="protein sequence ID" value="EJK59489.1"/>
    <property type="molecule type" value="Genomic_DNA"/>
</dbReference>
<evidence type="ECO:0000313" key="2">
    <source>
        <dbReference type="EMBL" id="EJK59489.1"/>
    </source>
</evidence>
<dbReference type="Proteomes" id="UP000266841">
    <property type="component" value="Unassembled WGS sequence"/>
</dbReference>
<gene>
    <name evidence="2" type="ORF">THAOC_20279</name>
</gene>
<feature type="non-terminal residue" evidence="2">
    <location>
        <position position="1"/>
    </location>
</feature>
<keyword evidence="3" id="KW-1185">Reference proteome</keyword>
<evidence type="ECO:0000256" key="1">
    <source>
        <dbReference type="SAM" id="MobiDB-lite"/>
    </source>
</evidence>
<comment type="caution">
    <text evidence="2">The sequence shown here is derived from an EMBL/GenBank/DDBJ whole genome shotgun (WGS) entry which is preliminary data.</text>
</comment>
<proteinExistence type="predicted"/>